<dbReference type="KEGG" id="cyt:cce_4537"/>
<name>B1WV95_CROS5</name>
<gene>
    <name evidence="2" type="ordered locus">cce_4537</name>
</gene>
<evidence type="ECO:0000256" key="1">
    <source>
        <dbReference type="SAM" id="Phobius"/>
    </source>
</evidence>
<evidence type="ECO:0000313" key="2">
    <source>
        <dbReference type="EMBL" id="ACB53885.1"/>
    </source>
</evidence>
<sequence length="41" mass="4315">MMILIYTGLTKDVQLSEKIITAGISALGGFGLGYGVGRKNQ</sequence>
<dbReference type="STRING" id="43989.cce_4537"/>
<feature type="transmembrane region" description="Helical" evidence="1">
    <location>
        <begin position="19"/>
        <end position="37"/>
    </location>
</feature>
<protein>
    <submittedName>
        <fullName evidence="2">Uncharacterized protein</fullName>
    </submittedName>
</protein>
<proteinExistence type="predicted"/>
<dbReference type="EMBL" id="CP000806">
    <property type="protein sequence ID" value="ACB53885.1"/>
    <property type="molecule type" value="Genomic_DNA"/>
</dbReference>
<keyword evidence="1" id="KW-0472">Membrane</keyword>
<keyword evidence="1" id="KW-1133">Transmembrane helix</keyword>
<accession>B1WV95</accession>
<keyword evidence="1" id="KW-0812">Transmembrane</keyword>
<reference evidence="2 3" key="1">
    <citation type="journal article" date="2008" name="Proc. Natl. Acad. Sci. U.S.A.">
        <title>The genome of Cyanothece 51142, a unicellular diazotrophic cyanobacterium important in the marine nitrogen cycle.</title>
        <authorList>
            <person name="Welsh E.A."/>
            <person name="Liberton M."/>
            <person name="Stoeckel J."/>
            <person name="Loh T."/>
            <person name="Elvitigala T."/>
            <person name="Wang C."/>
            <person name="Wollam A."/>
            <person name="Fulton R.S."/>
            <person name="Clifton S.W."/>
            <person name="Jacobs J.M."/>
            <person name="Aurora R."/>
            <person name="Ghosh B.K."/>
            <person name="Sherman L.A."/>
            <person name="Smith R.D."/>
            <person name="Wilson R.K."/>
            <person name="Pakrasi H.B."/>
        </authorList>
    </citation>
    <scope>NUCLEOTIDE SEQUENCE [LARGE SCALE GENOMIC DNA]</scope>
    <source>
        <strain evidence="3">ATCC 51142 / BH68</strain>
    </source>
</reference>
<evidence type="ECO:0000313" key="3">
    <source>
        <dbReference type="Proteomes" id="UP000001203"/>
    </source>
</evidence>
<dbReference type="HOGENOM" id="CLU_3268861_0_0_3"/>
<keyword evidence="3" id="KW-1185">Reference proteome</keyword>
<organism evidence="2 3">
    <name type="scientific">Crocosphaera subtropica (strain ATCC 51142 / BH68)</name>
    <name type="common">Cyanothece sp. (strain ATCC 51142)</name>
    <dbReference type="NCBI Taxonomy" id="43989"/>
    <lineage>
        <taxon>Bacteria</taxon>
        <taxon>Bacillati</taxon>
        <taxon>Cyanobacteriota</taxon>
        <taxon>Cyanophyceae</taxon>
        <taxon>Oscillatoriophycideae</taxon>
        <taxon>Chroococcales</taxon>
        <taxon>Aphanothecaceae</taxon>
        <taxon>Crocosphaera</taxon>
        <taxon>Crocosphaera subtropica</taxon>
    </lineage>
</organism>
<dbReference type="AlphaFoldDB" id="B1WV95"/>
<dbReference type="Proteomes" id="UP000001203">
    <property type="component" value="Chromosome circular"/>
</dbReference>